<sequence>MSQPKLYLRMHLLSAICPSCSSSYSGKSAVGKSNGGLFQPIYEWREYPSTKVFRDSSCRQPGFSTPAPTLDSTLAATWLRLAPHQVWTAIGGLSPPALSW</sequence>
<evidence type="ECO:0000313" key="1">
    <source>
        <dbReference type="EMBL" id="ORZ39735.1"/>
    </source>
</evidence>
<name>A0A1Y2HYN0_9FUNG</name>
<comment type="caution">
    <text evidence="1">The sequence shown here is derived from an EMBL/GenBank/DDBJ whole genome shotgun (WGS) entry which is preliminary data.</text>
</comment>
<dbReference type="Proteomes" id="UP000193411">
    <property type="component" value="Unassembled WGS sequence"/>
</dbReference>
<dbReference type="AlphaFoldDB" id="A0A1Y2HYN0"/>
<accession>A0A1Y2HYN0</accession>
<proteinExistence type="predicted"/>
<protein>
    <submittedName>
        <fullName evidence="1">Uncharacterized protein</fullName>
    </submittedName>
</protein>
<gene>
    <name evidence="1" type="ORF">BCR44DRAFT_1425535</name>
</gene>
<evidence type="ECO:0000313" key="2">
    <source>
        <dbReference type="Proteomes" id="UP000193411"/>
    </source>
</evidence>
<keyword evidence="2" id="KW-1185">Reference proteome</keyword>
<dbReference type="EMBL" id="MCFL01000004">
    <property type="protein sequence ID" value="ORZ39735.1"/>
    <property type="molecule type" value="Genomic_DNA"/>
</dbReference>
<reference evidence="1 2" key="1">
    <citation type="submission" date="2016-07" db="EMBL/GenBank/DDBJ databases">
        <title>Pervasive Adenine N6-methylation of Active Genes in Fungi.</title>
        <authorList>
            <consortium name="DOE Joint Genome Institute"/>
            <person name="Mondo S.J."/>
            <person name="Dannebaum R.O."/>
            <person name="Kuo R.C."/>
            <person name="Labutti K."/>
            <person name="Haridas S."/>
            <person name="Kuo A."/>
            <person name="Salamov A."/>
            <person name="Ahrendt S.R."/>
            <person name="Lipzen A."/>
            <person name="Sullivan W."/>
            <person name="Andreopoulos W.B."/>
            <person name="Clum A."/>
            <person name="Lindquist E."/>
            <person name="Daum C."/>
            <person name="Ramamoorthy G.K."/>
            <person name="Gryganskyi A."/>
            <person name="Culley D."/>
            <person name="Magnuson J.K."/>
            <person name="James T.Y."/>
            <person name="O'Malley M.A."/>
            <person name="Stajich J.E."/>
            <person name="Spatafora J.W."/>
            <person name="Visel A."/>
            <person name="Grigoriev I.V."/>
        </authorList>
    </citation>
    <scope>NUCLEOTIDE SEQUENCE [LARGE SCALE GENOMIC DNA]</scope>
    <source>
        <strain evidence="1 2">PL171</strain>
    </source>
</reference>
<organism evidence="1 2">
    <name type="scientific">Catenaria anguillulae PL171</name>
    <dbReference type="NCBI Taxonomy" id="765915"/>
    <lineage>
        <taxon>Eukaryota</taxon>
        <taxon>Fungi</taxon>
        <taxon>Fungi incertae sedis</taxon>
        <taxon>Blastocladiomycota</taxon>
        <taxon>Blastocladiomycetes</taxon>
        <taxon>Blastocladiales</taxon>
        <taxon>Catenariaceae</taxon>
        <taxon>Catenaria</taxon>
    </lineage>
</organism>